<evidence type="ECO:0000259" key="1">
    <source>
        <dbReference type="Pfam" id="PF01844"/>
    </source>
</evidence>
<dbReference type="Gene3D" id="1.10.30.50">
    <property type="match status" value="1"/>
</dbReference>
<proteinExistence type="predicted"/>
<keyword evidence="2" id="KW-0378">Hydrolase</keyword>
<name>A0A2X1Y9I5_PHODM</name>
<dbReference type="AlphaFoldDB" id="A0A2X1Y9I5"/>
<dbReference type="RefSeq" id="WP_005299153.1">
    <property type="nucleotide sequence ID" value="NZ_PYOG01000030.1"/>
</dbReference>
<dbReference type="GO" id="GO:0003676">
    <property type="term" value="F:nucleic acid binding"/>
    <property type="evidence" value="ECO:0007669"/>
    <property type="project" value="InterPro"/>
</dbReference>
<evidence type="ECO:0000313" key="2">
    <source>
        <dbReference type="EMBL" id="SPY28345.1"/>
    </source>
</evidence>
<dbReference type="EMBL" id="UATL01000001">
    <property type="protein sequence ID" value="SPY28345.1"/>
    <property type="molecule type" value="Genomic_DNA"/>
</dbReference>
<accession>A0A2X1Y9I5</accession>
<protein>
    <submittedName>
        <fullName evidence="2">HNH endonuclease</fullName>
    </submittedName>
</protein>
<organism evidence="2 3">
    <name type="scientific">Photobacterium damselae</name>
    <dbReference type="NCBI Taxonomy" id="38293"/>
    <lineage>
        <taxon>Bacteria</taxon>
        <taxon>Pseudomonadati</taxon>
        <taxon>Pseudomonadota</taxon>
        <taxon>Gammaproteobacteria</taxon>
        <taxon>Vibrionales</taxon>
        <taxon>Vibrionaceae</taxon>
        <taxon>Photobacterium</taxon>
    </lineage>
</organism>
<sequence length="276" mass="32138">MRYINRNSIQVPQKLATLYANQAEFDNAKQAIANGTDIRKGLYRHDSVKLALETLYKDVCFLCQKSVKDNYDVEHLLPWSKHFPERAYDWENLHQSCKECNQKKKRHTYKELDTTDHNKVIDILLLDPTRAQVDQFITFDPFTSESVVTERGNTVLKAQTTTHFLNSSDYVLARKAHWDAIRDIFTSEEWFDAYRKLRSEYRNHNVINLNFADELDSKVGSLCYRIATGFLGLNRPYNMFVARVMNQNIKVNPYAIKHFAQQHCVNVGSLLPALVV</sequence>
<dbReference type="CDD" id="cd00085">
    <property type="entry name" value="HNHc"/>
    <property type="match status" value="1"/>
</dbReference>
<dbReference type="InterPro" id="IPR003615">
    <property type="entry name" value="HNH_nuc"/>
</dbReference>
<dbReference type="Proteomes" id="UP000251647">
    <property type="component" value="Unassembled WGS sequence"/>
</dbReference>
<reference evidence="2 3" key="1">
    <citation type="submission" date="2018-06" db="EMBL/GenBank/DDBJ databases">
        <authorList>
            <consortium name="Pathogen Informatics"/>
            <person name="Doyle S."/>
        </authorList>
    </citation>
    <scope>NUCLEOTIDE SEQUENCE [LARGE SCALE GENOMIC DNA]</scope>
    <source>
        <strain evidence="2 3">NCTC11647</strain>
    </source>
</reference>
<dbReference type="GO" id="GO:0008270">
    <property type="term" value="F:zinc ion binding"/>
    <property type="evidence" value="ECO:0007669"/>
    <property type="project" value="InterPro"/>
</dbReference>
<keyword evidence="2" id="KW-0540">Nuclease</keyword>
<keyword evidence="2" id="KW-0255">Endonuclease</keyword>
<gene>
    <name evidence="2" type="ORF">NCTC11647_01434</name>
</gene>
<dbReference type="GO" id="GO:0004519">
    <property type="term" value="F:endonuclease activity"/>
    <property type="evidence" value="ECO:0007669"/>
    <property type="project" value="UniProtKB-KW"/>
</dbReference>
<dbReference type="Pfam" id="PF01844">
    <property type="entry name" value="HNH"/>
    <property type="match status" value="1"/>
</dbReference>
<dbReference type="InterPro" id="IPR002711">
    <property type="entry name" value="HNH"/>
</dbReference>
<evidence type="ECO:0000313" key="3">
    <source>
        <dbReference type="Proteomes" id="UP000251647"/>
    </source>
</evidence>
<feature type="domain" description="HNH" evidence="1">
    <location>
        <begin position="60"/>
        <end position="105"/>
    </location>
</feature>